<evidence type="ECO:0000313" key="3">
    <source>
        <dbReference type="Proteomes" id="UP000799444"/>
    </source>
</evidence>
<dbReference type="OrthoDB" id="72269at2759"/>
<feature type="transmembrane region" description="Helical" evidence="1">
    <location>
        <begin position="51"/>
        <end position="71"/>
    </location>
</feature>
<name>A0A9P4V2R6_9PLEO</name>
<proteinExistence type="predicted"/>
<reference evidence="2" key="1">
    <citation type="journal article" date="2020" name="Stud. Mycol.">
        <title>101 Dothideomycetes genomes: a test case for predicting lifestyles and emergence of pathogens.</title>
        <authorList>
            <person name="Haridas S."/>
            <person name="Albert R."/>
            <person name="Binder M."/>
            <person name="Bloem J."/>
            <person name="Labutti K."/>
            <person name="Salamov A."/>
            <person name="Andreopoulos B."/>
            <person name="Baker S."/>
            <person name="Barry K."/>
            <person name="Bills G."/>
            <person name="Bluhm B."/>
            <person name="Cannon C."/>
            <person name="Castanera R."/>
            <person name="Culley D."/>
            <person name="Daum C."/>
            <person name="Ezra D."/>
            <person name="Gonzalez J."/>
            <person name="Henrissat B."/>
            <person name="Kuo A."/>
            <person name="Liang C."/>
            <person name="Lipzen A."/>
            <person name="Lutzoni F."/>
            <person name="Magnuson J."/>
            <person name="Mondo S."/>
            <person name="Nolan M."/>
            <person name="Ohm R."/>
            <person name="Pangilinan J."/>
            <person name="Park H.-J."/>
            <person name="Ramirez L."/>
            <person name="Alfaro M."/>
            <person name="Sun H."/>
            <person name="Tritt A."/>
            <person name="Yoshinaga Y."/>
            <person name="Zwiers L.-H."/>
            <person name="Turgeon B."/>
            <person name="Goodwin S."/>
            <person name="Spatafora J."/>
            <person name="Crous P."/>
            <person name="Grigoriev I."/>
        </authorList>
    </citation>
    <scope>NUCLEOTIDE SEQUENCE</scope>
    <source>
        <strain evidence="2">CBS 125425</strain>
    </source>
</reference>
<evidence type="ECO:0000256" key="1">
    <source>
        <dbReference type="SAM" id="Phobius"/>
    </source>
</evidence>
<sequence length="367" mass="40502">MSNFIRYYFRSLAVIATLLLWGTSVWNGTVKALLLAVLNGRMSDNVPLETKFTGIPLIDLPIALLVAFFYYGTNGQDAGYNYFLVDAYSTLQSAFVWLYMEMAREGQKPKWVANPIVFGILWQCFGAAISLPLYYSIHLPWALVADLGGRSVASPRDAQAIQISFLFGALCPAVVGMLPTWLGPVYRSARQHQIVLAVWQPDPFWVSAIYALVSGFGPLTSPRARQSTRHSYPWVRATYVLAAVCSAAGHLCTVAQMINSSGEPKLGLTHMYMPSFTGPSETTNILTSGPRLFLQYDLVIIAISSLSWAFLLCRSALEMRAWQQIRLAFCMMLGALVIGPGATVSLVLLVREAAVHRRCELRLGKSS</sequence>
<feature type="transmembrane region" description="Helical" evidence="1">
    <location>
        <begin position="234"/>
        <end position="258"/>
    </location>
</feature>
<dbReference type="EMBL" id="ML996148">
    <property type="protein sequence ID" value="KAF2734443.1"/>
    <property type="molecule type" value="Genomic_DNA"/>
</dbReference>
<gene>
    <name evidence="2" type="ORF">EJ04DRAFT_603209</name>
</gene>
<feature type="transmembrane region" description="Helical" evidence="1">
    <location>
        <begin position="204"/>
        <end position="222"/>
    </location>
</feature>
<protein>
    <submittedName>
        <fullName evidence="2">Uncharacterized protein</fullName>
    </submittedName>
</protein>
<keyword evidence="1" id="KW-0472">Membrane</keyword>
<feature type="transmembrane region" description="Helical" evidence="1">
    <location>
        <begin position="165"/>
        <end position="184"/>
    </location>
</feature>
<feature type="transmembrane region" description="Helical" evidence="1">
    <location>
        <begin position="293"/>
        <end position="313"/>
    </location>
</feature>
<feature type="transmembrane region" description="Helical" evidence="1">
    <location>
        <begin position="120"/>
        <end position="144"/>
    </location>
</feature>
<comment type="caution">
    <text evidence="2">The sequence shown here is derived from an EMBL/GenBank/DDBJ whole genome shotgun (WGS) entry which is preliminary data.</text>
</comment>
<evidence type="ECO:0000313" key="2">
    <source>
        <dbReference type="EMBL" id="KAF2734443.1"/>
    </source>
</evidence>
<dbReference type="AlphaFoldDB" id="A0A9P4V2R6"/>
<keyword evidence="1" id="KW-1133">Transmembrane helix</keyword>
<keyword evidence="3" id="KW-1185">Reference proteome</keyword>
<feature type="transmembrane region" description="Helical" evidence="1">
    <location>
        <begin position="83"/>
        <end position="100"/>
    </location>
</feature>
<dbReference type="Proteomes" id="UP000799444">
    <property type="component" value="Unassembled WGS sequence"/>
</dbReference>
<keyword evidence="1" id="KW-0812">Transmembrane</keyword>
<accession>A0A9P4V2R6</accession>
<organism evidence="2 3">
    <name type="scientific">Polyplosphaeria fusca</name>
    <dbReference type="NCBI Taxonomy" id="682080"/>
    <lineage>
        <taxon>Eukaryota</taxon>
        <taxon>Fungi</taxon>
        <taxon>Dikarya</taxon>
        <taxon>Ascomycota</taxon>
        <taxon>Pezizomycotina</taxon>
        <taxon>Dothideomycetes</taxon>
        <taxon>Pleosporomycetidae</taxon>
        <taxon>Pleosporales</taxon>
        <taxon>Tetraplosphaeriaceae</taxon>
        <taxon>Polyplosphaeria</taxon>
    </lineage>
</organism>
<feature type="transmembrane region" description="Helical" evidence="1">
    <location>
        <begin position="325"/>
        <end position="350"/>
    </location>
</feature>